<dbReference type="SUPFAM" id="SSF57667">
    <property type="entry name" value="beta-beta-alpha zinc fingers"/>
    <property type="match status" value="3"/>
</dbReference>
<dbReference type="GO" id="GO:0006355">
    <property type="term" value="P:regulation of DNA-templated transcription"/>
    <property type="evidence" value="ECO:0007669"/>
    <property type="project" value="UniProtKB-ARBA"/>
</dbReference>
<organism evidence="10 11">
    <name type="scientific">Scylla paramamosain</name>
    <name type="common">Mud crab</name>
    <dbReference type="NCBI Taxonomy" id="85552"/>
    <lineage>
        <taxon>Eukaryota</taxon>
        <taxon>Metazoa</taxon>
        <taxon>Ecdysozoa</taxon>
        <taxon>Arthropoda</taxon>
        <taxon>Crustacea</taxon>
        <taxon>Multicrustacea</taxon>
        <taxon>Malacostraca</taxon>
        <taxon>Eumalacostraca</taxon>
        <taxon>Eucarida</taxon>
        <taxon>Decapoda</taxon>
        <taxon>Pleocyemata</taxon>
        <taxon>Brachyura</taxon>
        <taxon>Eubrachyura</taxon>
        <taxon>Portunoidea</taxon>
        <taxon>Portunidae</taxon>
        <taxon>Portuninae</taxon>
        <taxon>Scylla</taxon>
    </lineage>
</organism>
<dbReference type="Pfam" id="PF13894">
    <property type="entry name" value="zf-C2H2_4"/>
    <property type="match status" value="1"/>
</dbReference>
<comment type="caution">
    <text evidence="10">The sequence shown here is derived from an EMBL/GenBank/DDBJ whole genome shotgun (WGS) entry which is preliminary data.</text>
</comment>
<accession>A0AAW0V3L5</accession>
<dbReference type="Gene3D" id="3.30.160.60">
    <property type="entry name" value="Classic Zinc Finger"/>
    <property type="match status" value="4"/>
</dbReference>
<feature type="compositionally biased region" description="Polar residues" evidence="8">
    <location>
        <begin position="414"/>
        <end position="430"/>
    </location>
</feature>
<feature type="domain" description="C2H2-type" evidence="9">
    <location>
        <begin position="624"/>
        <end position="647"/>
    </location>
</feature>
<proteinExistence type="predicted"/>
<comment type="subcellular location">
    <subcellularLocation>
        <location evidence="1">Nucleus</location>
    </subcellularLocation>
</comment>
<evidence type="ECO:0000256" key="4">
    <source>
        <dbReference type="ARBA" id="ARBA00022771"/>
    </source>
</evidence>
<dbReference type="InterPro" id="IPR050331">
    <property type="entry name" value="Zinc_finger"/>
</dbReference>
<sequence length="647" mass="74141">MFSFRELVESMEKKTSEIVAPISRPTQLSLPRFFHDALIDCEESAREQTSQHTAETNNEKMDGHGRQEGFFEHSDSRKELEHHEVTFWEEKVVHPSRDDQTACTEKTDIESLWIVRKETDVLPIFKHGSLIMKPENDSVNDFYDAVKRNDCTLPQLNLVHQISSLDEQDLNASNTSLRPEHHLTCSSLDSKGKRKHNSDEDIMTPASQRLSEDTDIQGDKCNQLKTNRTTTRRMCARYKIRDRVCRSAKQKYSHNPSEEIRRGEEVSNVSSTAVRKQGGEDIVENYASADLLLHESQCAEMCHHQTPVKETLVSNDQPERDKTAAQGSWSSDLHYFITDPWQNATVATMPRLNNQNCYSEQHRNTSGKSLRINEENEWAALSLPEYEEEETTENSRHASKHDEKDPDKIRGASRGSQSMLHAPTSGTSESIARTIATHFARNSREKLRNLRKKKDSKEISVELIKDLPDYNVHERKRNRSRDPQSLAPAVHDVDTNMGDNDGSRASSSSTGFRCQLCLSWWRDEISLARHQRLHAPGRPFACPDCPSRFNQLVHLQIHRRTHTGDKPFRCGTCSASFSRKDRLRSHERRHSGEQPYTCPYCPASFRDAGSLRGHVLAHAHQPPYTCRLCSATFAHLSTFTSHWRLHK</sequence>
<dbReference type="SMART" id="SM00355">
    <property type="entry name" value="ZnF_C2H2"/>
    <property type="match status" value="5"/>
</dbReference>
<feature type="domain" description="C2H2-type" evidence="9">
    <location>
        <begin position="568"/>
        <end position="595"/>
    </location>
</feature>
<feature type="domain" description="C2H2-type" evidence="9">
    <location>
        <begin position="512"/>
        <end position="539"/>
    </location>
</feature>
<dbReference type="FunFam" id="3.30.160.60:FF:002343">
    <property type="entry name" value="Zinc finger protein 33A"/>
    <property type="match status" value="2"/>
</dbReference>
<dbReference type="PANTHER" id="PTHR16515">
    <property type="entry name" value="PR DOMAIN ZINC FINGER PROTEIN"/>
    <property type="match status" value="1"/>
</dbReference>
<evidence type="ECO:0000313" key="11">
    <source>
        <dbReference type="Proteomes" id="UP001487740"/>
    </source>
</evidence>
<dbReference type="EMBL" id="JARAKH010000002">
    <property type="protein sequence ID" value="KAK8406917.1"/>
    <property type="molecule type" value="Genomic_DNA"/>
</dbReference>
<keyword evidence="2" id="KW-0479">Metal-binding</keyword>
<reference evidence="10 11" key="1">
    <citation type="submission" date="2023-03" db="EMBL/GenBank/DDBJ databases">
        <title>High-quality genome of Scylla paramamosain provides insights in environmental adaptation.</title>
        <authorList>
            <person name="Zhang L."/>
        </authorList>
    </citation>
    <scope>NUCLEOTIDE SEQUENCE [LARGE SCALE GENOMIC DNA]</scope>
    <source>
        <strain evidence="10">LZ_2023a</strain>
        <tissue evidence="10">Muscle</tissue>
    </source>
</reference>
<feature type="region of interest" description="Disordered" evidence="8">
    <location>
        <begin position="44"/>
        <end position="64"/>
    </location>
</feature>
<keyword evidence="4 7" id="KW-0863">Zinc-finger</keyword>
<name>A0AAW0V3L5_SCYPA</name>
<feature type="region of interest" description="Disordered" evidence="8">
    <location>
        <begin position="473"/>
        <end position="509"/>
    </location>
</feature>
<dbReference type="Proteomes" id="UP001487740">
    <property type="component" value="Unassembled WGS sequence"/>
</dbReference>
<feature type="domain" description="C2H2-type" evidence="9">
    <location>
        <begin position="596"/>
        <end position="623"/>
    </location>
</feature>
<feature type="compositionally biased region" description="Polar residues" evidence="8">
    <location>
        <begin position="47"/>
        <end position="56"/>
    </location>
</feature>
<gene>
    <name evidence="10" type="ORF">O3P69_007464</name>
</gene>
<evidence type="ECO:0000313" key="10">
    <source>
        <dbReference type="EMBL" id="KAK8406917.1"/>
    </source>
</evidence>
<feature type="region of interest" description="Disordered" evidence="8">
    <location>
        <begin position="175"/>
        <end position="214"/>
    </location>
</feature>
<evidence type="ECO:0000256" key="5">
    <source>
        <dbReference type="ARBA" id="ARBA00022833"/>
    </source>
</evidence>
<feature type="region of interest" description="Disordered" evidence="8">
    <location>
        <begin position="381"/>
        <end position="430"/>
    </location>
</feature>
<dbReference type="PROSITE" id="PS00028">
    <property type="entry name" value="ZINC_FINGER_C2H2_1"/>
    <property type="match status" value="5"/>
</dbReference>
<dbReference type="InterPro" id="IPR013087">
    <property type="entry name" value="Znf_C2H2_type"/>
</dbReference>
<feature type="compositionally biased region" description="Basic and acidic residues" evidence="8">
    <location>
        <begin position="393"/>
        <end position="410"/>
    </location>
</feature>
<feature type="compositionally biased region" description="Basic and acidic residues" evidence="8">
    <location>
        <begin position="256"/>
        <end position="265"/>
    </location>
</feature>
<evidence type="ECO:0000259" key="9">
    <source>
        <dbReference type="PROSITE" id="PS50157"/>
    </source>
</evidence>
<dbReference type="AlphaFoldDB" id="A0AAW0V3L5"/>
<keyword evidence="5" id="KW-0862">Zinc</keyword>
<evidence type="ECO:0000256" key="3">
    <source>
        <dbReference type="ARBA" id="ARBA00022737"/>
    </source>
</evidence>
<evidence type="ECO:0000256" key="1">
    <source>
        <dbReference type="ARBA" id="ARBA00004123"/>
    </source>
</evidence>
<feature type="region of interest" description="Disordered" evidence="8">
    <location>
        <begin position="249"/>
        <end position="275"/>
    </location>
</feature>
<dbReference type="GO" id="GO:0005634">
    <property type="term" value="C:nucleus"/>
    <property type="evidence" value="ECO:0007669"/>
    <property type="project" value="UniProtKB-SubCell"/>
</dbReference>
<keyword evidence="6" id="KW-0539">Nucleus</keyword>
<evidence type="ECO:0000256" key="8">
    <source>
        <dbReference type="SAM" id="MobiDB-lite"/>
    </source>
</evidence>
<protein>
    <recommendedName>
        <fullName evidence="9">C2H2-type domain-containing protein</fullName>
    </recommendedName>
</protein>
<dbReference type="PANTHER" id="PTHR16515:SF49">
    <property type="entry name" value="GASTRULA ZINC FINGER PROTEIN XLCGF49.1-LIKE-RELATED"/>
    <property type="match status" value="1"/>
</dbReference>
<evidence type="ECO:0000256" key="7">
    <source>
        <dbReference type="PROSITE-ProRule" id="PRU00042"/>
    </source>
</evidence>
<dbReference type="InterPro" id="IPR036236">
    <property type="entry name" value="Znf_C2H2_sf"/>
</dbReference>
<keyword evidence="11" id="KW-1185">Reference proteome</keyword>
<evidence type="ECO:0000256" key="2">
    <source>
        <dbReference type="ARBA" id="ARBA00022723"/>
    </source>
</evidence>
<keyword evidence="3" id="KW-0677">Repeat</keyword>
<evidence type="ECO:0000256" key="6">
    <source>
        <dbReference type="ARBA" id="ARBA00023242"/>
    </source>
</evidence>
<dbReference type="Pfam" id="PF00096">
    <property type="entry name" value="zf-C2H2"/>
    <property type="match status" value="2"/>
</dbReference>
<dbReference type="GO" id="GO:0008270">
    <property type="term" value="F:zinc ion binding"/>
    <property type="evidence" value="ECO:0007669"/>
    <property type="project" value="UniProtKB-KW"/>
</dbReference>
<dbReference type="PROSITE" id="PS50157">
    <property type="entry name" value="ZINC_FINGER_C2H2_2"/>
    <property type="match status" value="5"/>
</dbReference>
<feature type="domain" description="C2H2-type" evidence="9">
    <location>
        <begin position="540"/>
        <end position="567"/>
    </location>
</feature>